<accession>A0AAV2ZLM0</accession>
<organism evidence="3 4">
    <name type="scientific">Lagenidium giganteum</name>
    <dbReference type="NCBI Taxonomy" id="4803"/>
    <lineage>
        <taxon>Eukaryota</taxon>
        <taxon>Sar</taxon>
        <taxon>Stramenopiles</taxon>
        <taxon>Oomycota</taxon>
        <taxon>Peronosporomycetes</taxon>
        <taxon>Pythiales</taxon>
        <taxon>Pythiaceae</taxon>
    </lineage>
</organism>
<keyword evidence="4" id="KW-1185">Reference proteome</keyword>
<comment type="caution">
    <text evidence="3">The sequence shown here is derived from an EMBL/GenBank/DDBJ whole genome shotgun (WGS) entry which is preliminary data.</text>
</comment>
<protein>
    <submittedName>
        <fullName evidence="3">Uncharacterized protein</fullName>
    </submittedName>
</protein>
<dbReference type="AlphaFoldDB" id="A0AAV2ZLM0"/>
<evidence type="ECO:0000313" key="3">
    <source>
        <dbReference type="EMBL" id="DBA05178.1"/>
    </source>
</evidence>
<sequence>MLWFVVADVSLSMLKVFYCRDFTDEAQDKNRDRHTTTSRTKTSAAAEDHAPVHVGGRGSQDQGHE</sequence>
<name>A0AAV2ZLM0_9STRA</name>
<proteinExistence type="predicted"/>
<evidence type="ECO:0000313" key="4">
    <source>
        <dbReference type="Proteomes" id="UP001146120"/>
    </source>
</evidence>
<feature type="chain" id="PRO_5043517203" evidence="2">
    <location>
        <begin position="20"/>
        <end position="65"/>
    </location>
</feature>
<dbReference type="EMBL" id="DAKRPA010000002">
    <property type="protein sequence ID" value="DBA05178.1"/>
    <property type="molecule type" value="Genomic_DNA"/>
</dbReference>
<evidence type="ECO:0000256" key="1">
    <source>
        <dbReference type="SAM" id="MobiDB-lite"/>
    </source>
</evidence>
<reference evidence="3" key="2">
    <citation type="journal article" date="2023" name="Microbiol Resour">
        <title>Decontamination and Annotation of the Draft Genome Sequence of the Oomycete Lagenidium giganteum ARSEF 373.</title>
        <authorList>
            <person name="Morgan W.R."/>
            <person name="Tartar A."/>
        </authorList>
    </citation>
    <scope>NUCLEOTIDE SEQUENCE</scope>
    <source>
        <strain evidence="3">ARSEF 373</strain>
    </source>
</reference>
<reference evidence="3" key="1">
    <citation type="submission" date="2022-11" db="EMBL/GenBank/DDBJ databases">
        <authorList>
            <person name="Morgan W.R."/>
            <person name="Tartar A."/>
        </authorList>
    </citation>
    <scope>NUCLEOTIDE SEQUENCE</scope>
    <source>
        <strain evidence="3">ARSEF 373</strain>
    </source>
</reference>
<feature type="signal peptide" evidence="2">
    <location>
        <begin position="1"/>
        <end position="19"/>
    </location>
</feature>
<dbReference type="Proteomes" id="UP001146120">
    <property type="component" value="Unassembled WGS sequence"/>
</dbReference>
<evidence type="ECO:0000256" key="2">
    <source>
        <dbReference type="SAM" id="SignalP"/>
    </source>
</evidence>
<feature type="non-terminal residue" evidence="3">
    <location>
        <position position="65"/>
    </location>
</feature>
<feature type="region of interest" description="Disordered" evidence="1">
    <location>
        <begin position="28"/>
        <end position="65"/>
    </location>
</feature>
<gene>
    <name evidence="3" type="ORF">N0F65_005028</name>
</gene>
<keyword evidence="2" id="KW-0732">Signal</keyword>